<protein>
    <recommendedName>
        <fullName evidence="12">Transposase</fullName>
    </recommendedName>
</protein>
<dbReference type="EMBL" id="JAIVGD010000005">
    <property type="protein sequence ID" value="KAH0773380.1"/>
    <property type="molecule type" value="Genomic_DNA"/>
</dbReference>
<evidence type="ECO:0008006" key="12">
    <source>
        <dbReference type="Google" id="ProtNLM"/>
    </source>
</evidence>
<evidence type="ECO:0000256" key="3">
    <source>
        <dbReference type="ARBA" id="ARBA00022771"/>
    </source>
</evidence>
<keyword evidence="3" id="KW-0863">Zinc-finger</keyword>
<evidence type="ECO:0000313" key="10">
    <source>
        <dbReference type="EMBL" id="KAH0773380.1"/>
    </source>
</evidence>
<organism evidence="10 11">
    <name type="scientific">Solanum tuberosum</name>
    <name type="common">Potato</name>
    <dbReference type="NCBI Taxonomy" id="4113"/>
    <lineage>
        <taxon>Eukaryota</taxon>
        <taxon>Viridiplantae</taxon>
        <taxon>Streptophyta</taxon>
        <taxon>Embryophyta</taxon>
        <taxon>Tracheophyta</taxon>
        <taxon>Spermatophyta</taxon>
        <taxon>Magnoliopsida</taxon>
        <taxon>eudicotyledons</taxon>
        <taxon>Gunneridae</taxon>
        <taxon>Pentapetalae</taxon>
        <taxon>asterids</taxon>
        <taxon>lamiids</taxon>
        <taxon>Solanales</taxon>
        <taxon>Solanaceae</taxon>
        <taxon>Solanoideae</taxon>
        <taxon>Solaneae</taxon>
        <taxon>Solanum</taxon>
    </lineage>
</organism>
<dbReference type="SMART" id="SM00614">
    <property type="entry name" value="ZnF_BED"/>
    <property type="match status" value="1"/>
</dbReference>
<dbReference type="InterPro" id="IPR025525">
    <property type="entry name" value="hAT-like_transposase_RNase-H"/>
</dbReference>
<feature type="region of interest" description="Disordered" evidence="7">
    <location>
        <begin position="1"/>
        <end position="28"/>
    </location>
</feature>
<evidence type="ECO:0000256" key="7">
    <source>
        <dbReference type="SAM" id="MobiDB-lite"/>
    </source>
</evidence>
<dbReference type="PANTHER" id="PTHR46481:SF10">
    <property type="entry name" value="ZINC FINGER BED DOMAIN-CONTAINING PROTEIN 39"/>
    <property type="match status" value="1"/>
</dbReference>
<evidence type="ECO:0000256" key="1">
    <source>
        <dbReference type="ARBA" id="ARBA00004123"/>
    </source>
</evidence>
<evidence type="ECO:0000313" key="11">
    <source>
        <dbReference type="Proteomes" id="UP000826656"/>
    </source>
</evidence>
<evidence type="ECO:0000256" key="6">
    <source>
        <dbReference type="ARBA" id="ARBA00023242"/>
    </source>
</evidence>
<dbReference type="SUPFAM" id="SSF53098">
    <property type="entry name" value="Ribonuclease H-like"/>
    <property type="match status" value="1"/>
</dbReference>
<evidence type="ECO:0000259" key="9">
    <source>
        <dbReference type="Pfam" id="PF14372"/>
    </source>
</evidence>
<keyword evidence="11" id="KW-1185">Reference proteome</keyword>
<feature type="domain" description="hAT-like transposase RNase-H fold" evidence="9">
    <location>
        <begin position="345"/>
        <end position="444"/>
    </location>
</feature>
<sequence>MEDDDDEYSAHETSVGVSESKESPQKKLRQLKSSVWRYFKKIGRDKNGVEKAIYRGCKEPYRVGSTRGPNGKNYGTSHLKRHLIKCKKVKFYDLGQMYMDQQGNIQSRKIDQLISREKLAEAIIEHDLPYSFVEYKKIRAWADYVNPELVVSKILNFCRMIPPHTGVELAATIYDCLKEWGIDRKVFSITLDNATNNDSMQTILKGHLGLQKSLLCDGEFFHVCCSAHILNLIVQEGLKAANDALFRIRESVKYVKGSDGRMRKFEQCVKQVGISTNLGLRLDVTTRWNSTYLMLESALQYEKAFSSLQLIDRNYSSCPTSDHWRRAEKIFGFLEPFYEITNLVSGSSYPTSNLYFMQVWKIECLLKENSSNLDEVIKEMAVRMFNKFQKYWNRYSLVLSFGAILDPRFKMQLLEYCFSKVNSSSAKAQAATIKLKLYNLYEQYANNQIGTTAPTTWSKPTEEGSQSKQKKSTLFAEFKEFEGTSVCIAGKSELDLYLEEKKLDYQTFHEMDVIKYWKDNEKKYHDLSVMARDVLSVPITTVASESAFSIADEDELLKETISHADSNVIDGTSGSGVVKL</sequence>
<comment type="caution">
    <text evidence="10">The sequence shown here is derived from an EMBL/GenBank/DDBJ whole genome shotgun (WGS) entry which is preliminary data.</text>
</comment>
<keyword evidence="6" id="KW-0539">Nucleus</keyword>
<keyword evidence="5" id="KW-0238">DNA-binding</keyword>
<evidence type="ECO:0000256" key="4">
    <source>
        <dbReference type="ARBA" id="ARBA00022833"/>
    </source>
</evidence>
<accession>A0ABQ7VY18</accession>
<dbReference type="Pfam" id="PF05699">
    <property type="entry name" value="Dimer_Tnp_hAT"/>
    <property type="match status" value="1"/>
</dbReference>
<proteinExistence type="predicted"/>
<keyword evidence="2" id="KW-0479">Metal-binding</keyword>
<evidence type="ECO:0000259" key="8">
    <source>
        <dbReference type="Pfam" id="PF05699"/>
    </source>
</evidence>
<dbReference type="PANTHER" id="PTHR46481">
    <property type="entry name" value="ZINC FINGER BED DOMAIN-CONTAINING PROTEIN 4"/>
    <property type="match status" value="1"/>
</dbReference>
<feature type="domain" description="HAT C-terminal dimerisation" evidence="8">
    <location>
        <begin position="493"/>
        <end position="567"/>
    </location>
</feature>
<reference evidence="10 11" key="1">
    <citation type="journal article" date="2021" name="bioRxiv">
        <title>Chromosome-scale and haplotype-resolved genome assembly of a tetraploid potato cultivar.</title>
        <authorList>
            <person name="Sun H."/>
            <person name="Jiao W.-B."/>
            <person name="Krause K."/>
            <person name="Campoy J.A."/>
            <person name="Goel M."/>
            <person name="Folz-Donahue K."/>
            <person name="Kukat C."/>
            <person name="Huettel B."/>
            <person name="Schneeberger K."/>
        </authorList>
    </citation>
    <scope>NUCLEOTIDE SEQUENCE [LARGE SCALE GENOMIC DNA]</scope>
    <source>
        <strain evidence="10">SolTubOtavaFocal</strain>
        <tissue evidence="10">Leaves</tissue>
    </source>
</reference>
<evidence type="ECO:0000256" key="5">
    <source>
        <dbReference type="ARBA" id="ARBA00023125"/>
    </source>
</evidence>
<dbReference type="Proteomes" id="UP000826656">
    <property type="component" value="Unassembled WGS sequence"/>
</dbReference>
<dbReference type="InterPro" id="IPR052035">
    <property type="entry name" value="ZnF_BED_domain_contain"/>
</dbReference>
<evidence type="ECO:0000256" key="2">
    <source>
        <dbReference type="ARBA" id="ARBA00022723"/>
    </source>
</evidence>
<dbReference type="InterPro" id="IPR012337">
    <property type="entry name" value="RNaseH-like_sf"/>
</dbReference>
<comment type="subcellular location">
    <subcellularLocation>
        <location evidence="1">Nucleus</location>
    </subcellularLocation>
</comment>
<name>A0ABQ7VY18_SOLTU</name>
<dbReference type="InterPro" id="IPR008906">
    <property type="entry name" value="HATC_C_dom"/>
</dbReference>
<keyword evidence="4" id="KW-0862">Zinc</keyword>
<dbReference type="Pfam" id="PF14372">
    <property type="entry name" value="hAT-like_RNase-H"/>
    <property type="match status" value="1"/>
</dbReference>
<gene>
    <name evidence="10" type="ORF">KY290_010517</name>
</gene>